<protein>
    <recommendedName>
        <fullName evidence="2">Argonaute linker 1 domain-containing protein</fullName>
    </recommendedName>
</protein>
<evidence type="ECO:0000313" key="4">
    <source>
        <dbReference type="Proteomes" id="UP000799770"/>
    </source>
</evidence>
<feature type="domain" description="Argonaute linker 1" evidence="2">
    <location>
        <begin position="386"/>
        <end position="436"/>
    </location>
</feature>
<dbReference type="Proteomes" id="UP000799770">
    <property type="component" value="Unassembled WGS sequence"/>
</dbReference>
<dbReference type="InterPro" id="IPR014811">
    <property type="entry name" value="ArgoL1"/>
</dbReference>
<name>A0A6A5ZSM9_9PLEO</name>
<dbReference type="AlphaFoldDB" id="A0A6A5ZSM9"/>
<proteinExistence type="predicted"/>
<dbReference type="PANTHER" id="PTHR22891">
    <property type="entry name" value="EUKARYOTIC TRANSLATION INITIATION FACTOR 2C"/>
    <property type="match status" value="1"/>
</dbReference>
<keyword evidence="4" id="KW-1185">Reference proteome</keyword>
<sequence length="566" mass="62569">MSYMNDADRNSITSSLEENRLPCFRCGFFKHGTLECKEAKGQGFQHAASKLKGKIDADDWYFTERDRMKTEQARKKKEAKEAKAAVKPTPNADPRKGKGPTLGRPTGKLPIRKGILDKGAMVKNPGFKIPASGPSGIIPWGDEVPSKGGLPYRDAPGNAFSEGSAAPPSLTPHADEKQGKLHQNQLGKPTKTDYRYTKVNSPIQGTAKGGICTASGATGKDDLLIMSNYVEVNDFPDNIYVYNLTYWYPESSGPNGRITFNKRLEIRKAFNALNQLDSFHLQSNNVIWATDFKTLYCASAIHDTTTQVSDWDTSPVRYEQVNGVNIDGLQATISVGTCLTNIRQAFKTKEITELYDYIRALNANISRAIVPQTAAVPASNQEPQLTQIGPNKFFINGGFAQMTGLRAVRGYFTSIRPGAYKTLLNVNTATSAFFEPILLSDFLDKVGTVDSESSIEKMLRGVTLRITYTRQHFEGKPDPNTPANRLKTFRQFGLVAGKQKFFKLTKKTIGKKVKWESSSTDGGKDVATYFETGKNVEKFTTRYTTRNQLLCVNVGKPVTPHPPIDP</sequence>
<organism evidence="3 4">
    <name type="scientific">Lophiotrema nucula</name>
    <dbReference type="NCBI Taxonomy" id="690887"/>
    <lineage>
        <taxon>Eukaryota</taxon>
        <taxon>Fungi</taxon>
        <taxon>Dikarya</taxon>
        <taxon>Ascomycota</taxon>
        <taxon>Pezizomycotina</taxon>
        <taxon>Dothideomycetes</taxon>
        <taxon>Pleosporomycetidae</taxon>
        <taxon>Pleosporales</taxon>
        <taxon>Lophiotremataceae</taxon>
        <taxon>Lophiotrema</taxon>
    </lineage>
</organism>
<accession>A0A6A5ZSM9</accession>
<dbReference type="SMART" id="SM01163">
    <property type="entry name" value="DUF1785"/>
    <property type="match status" value="1"/>
</dbReference>
<dbReference type="Pfam" id="PF08699">
    <property type="entry name" value="ArgoL1"/>
    <property type="match status" value="1"/>
</dbReference>
<reference evidence="3" key="1">
    <citation type="journal article" date="2020" name="Stud. Mycol.">
        <title>101 Dothideomycetes genomes: a test case for predicting lifestyles and emergence of pathogens.</title>
        <authorList>
            <person name="Haridas S."/>
            <person name="Albert R."/>
            <person name="Binder M."/>
            <person name="Bloem J."/>
            <person name="Labutti K."/>
            <person name="Salamov A."/>
            <person name="Andreopoulos B."/>
            <person name="Baker S."/>
            <person name="Barry K."/>
            <person name="Bills G."/>
            <person name="Bluhm B."/>
            <person name="Cannon C."/>
            <person name="Castanera R."/>
            <person name="Culley D."/>
            <person name="Daum C."/>
            <person name="Ezra D."/>
            <person name="Gonzalez J."/>
            <person name="Henrissat B."/>
            <person name="Kuo A."/>
            <person name="Liang C."/>
            <person name="Lipzen A."/>
            <person name="Lutzoni F."/>
            <person name="Magnuson J."/>
            <person name="Mondo S."/>
            <person name="Nolan M."/>
            <person name="Ohm R."/>
            <person name="Pangilinan J."/>
            <person name="Park H.-J."/>
            <person name="Ramirez L."/>
            <person name="Alfaro M."/>
            <person name="Sun H."/>
            <person name="Tritt A."/>
            <person name="Yoshinaga Y."/>
            <person name="Zwiers L.-H."/>
            <person name="Turgeon B."/>
            <person name="Goodwin S."/>
            <person name="Spatafora J."/>
            <person name="Crous P."/>
            <person name="Grigoriev I."/>
        </authorList>
    </citation>
    <scope>NUCLEOTIDE SEQUENCE</scope>
    <source>
        <strain evidence="3">CBS 627.86</strain>
    </source>
</reference>
<evidence type="ECO:0000256" key="1">
    <source>
        <dbReference type="SAM" id="MobiDB-lite"/>
    </source>
</evidence>
<evidence type="ECO:0000259" key="2">
    <source>
        <dbReference type="SMART" id="SM01163"/>
    </source>
</evidence>
<gene>
    <name evidence="3" type="ORF">BDV96DRAFT_639243</name>
</gene>
<feature type="compositionally biased region" description="Basic and acidic residues" evidence="1">
    <location>
        <begin position="68"/>
        <end position="84"/>
    </location>
</feature>
<dbReference type="EMBL" id="ML977310">
    <property type="protein sequence ID" value="KAF2122670.1"/>
    <property type="molecule type" value="Genomic_DNA"/>
</dbReference>
<feature type="region of interest" description="Disordered" evidence="1">
    <location>
        <begin position="68"/>
        <end position="110"/>
    </location>
</feature>
<dbReference type="OrthoDB" id="3800091at2759"/>
<feature type="region of interest" description="Disordered" evidence="1">
    <location>
        <begin position="148"/>
        <end position="193"/>
    </location>
</feature>
<evidence type="ECO:0000313" key="3">
    <source>
        <dbReference type="EMBL" id="KAF2122670.1"/>
    </source>
</evidence>